<feature type="transmembrane region" description="Helical" evidence="1">
    <location>
        <begin position="86"/>
        <end position="102"/>
    </location>
</feature>
<feature type="transmembrane region" description="Helical" evidence="1">
    <location>
        <begin position="12"/>
        <end position="35"/>
    </location>
</feature>
<feature type="transmembrane region" description="Helical" evidence="1">
    <location>
        <begin position="145"/>
        <end position="163"/>
    </location>
</feature>
<keyword evidence="1" id="KW-0812">Transmembrane</keyword>
<feature type="transmembrane region" description="Helical" evidence="1">
    <location>
        <begin position="221"/>
        <end position="241"/>
    </location>
</feature>
<name>A0ABV6DEJ6_9BACL</name>
<keyword evidence="1" id="KW-1133">Transmembrane helix</keyword>
<dbReference type="Gene3D" id="2.30.42.10">
    <property type="match status" value="1"/>
</dbReference>
<proteinExistence type="predicted"/>
<comment type="caution">
    <text evidence="3">The sequence shown here is derived from an EMBL/GenBank/DDBJ whole genome shotgun (WGS) entry which is preliminary data.</text>
</comment>
<dbReference type="EMBL" id="JBHLWN010000008">
    <property type="protein sequence ID" value="MFC0211078.1"/>
    <property type="molecule type" value="Genomic_DNA"/>
</dbReference>
<evidence type="ECO:0000313" key="4">
    <source>
        <dbReference type="Proteomes" id="UP001589776"/>
    </source>
</evidence>
<protein>
    <submittedName>
        <fullName evidence="3">PDZ domain-containing protein</fullName>
    </submittedName>
</protein>
<dbReference type="Pfam" id="PF17820">
    <property type="entry name" value="PDZ_6"/>
    <property type="match status" value="1"/>
</dbReference>
<evidence type="ECO:0000313" key="3">
    <source>
        <dbReference type="EMBL" id="MFC0211078.1"/>
    </source>
</evidence>
<gene>
    <name evidence="3" type="ORF">ACFFK0_01225</name>
</gene>
<dbReference type="RefSeq" id="WP_377467817.1">
    <property type="nucleotide sequence ID" value="NZ_JBHLWN010000008.1"/>
</dbReference>
<feature type="transmembrane region" description="Helical" evidence="1">
    <location>
        <begin position="253"/>
        <end position="270"/>
    </location>
</feature>
<dbReference type="SUPFAM" id="SSF50156">
    <property type="entry name" value="PDZ domain-like"/>
    <property type="match status" value="1"/>
</dbReference>
<keyword evidence="1" id="KW-0472">Membrane</keyword>
<reference evidence="3 4" key="1">
    <citation type="submission" date="2024-09" db="EMBL/GenBank/DDBJ databases">
        <authorList>
            <person name="Sun Q."/>
            <person name="Mori K."/>
        </authorList>
    </citation>
    <scope>NUCLEOTIDE SEQUENCE [LARGE SCALE GENOMIC DNA]</scope>
    <source>
        <strain evidence="3 4">CCM 7759</strain>
    </source>
</reference>
<feature type="transmembrane region" description="Helical" evidence="1">
    <location>
        <begin position="184"/>
        <end position="201"/>
    </location>
</feature>
<dbReference type="InterPro" id="IPR041489">
    <property type="entry name" value="PDZ_6"/>
</dbReference>
<accession>A0ABV6DEJ6</accession>
<feature type="transmembrane region" description="Helical" evidence="1">
    <location>
        <begin position="60"/>
        <end position="80"/>
    </location>
</feature>
<feature type="domain" description="PDZ" evidence="2">
    <location>
        <begin position="315"/>
        <end position="358"/>
    </location>
</feature>
<dbReference type="Proteomes" id="UP001589776">
    <property type="component" value="Unassembled WGS sequence"/>
</dbReference>
<evidence type="ECO:0000259" key="2">
    <source>
        <dbReference type="Pfam" id="PF17820"/>
    </source>
</evidence>
<evidence type="ECO:0000256" key="1">
    <source>
        <dbReference type="SAM" id="Phobius"/>
    </source>
</evidence>
<organism evidence="3 4">
    <name type="scientific">Paenibacillus chartarius</name>
    <dbReference type="NCBI Taxonomy" id="747481"/>
    <lineage>
        <taxon>Bacteria</taxon>
        <taxon>Bacillati</taxon>
        <taxon>Bacillota</taxon>
        <taxon>Bacilli</taxon>
        <taxon>Bacillales</taxon>
        <taxon>Paenibacillaceae</taxon>
        <taxon>Paenibacillus</taxon>
    </lineage>
</organism>
<feature type="transmembrane region" description="Helical" evidence="1">
    <location>
        <begin position="107"/>
        <end position="125"/>
    </location>
</feature>
<keyword evidence="4" id="KW-1185">Reference proteome</keyword>
<sequence>MDGLTELPVRLLTAAVQLLINPFYYVGIVLVVLQYRRQIKLERRLFSVRLHSLLGETGRAALWGAAGGIAASLSFALLGVSIAQETIWLLWGVSIVLMLFRVRYMCMAYSAGIIGMLGAVARLLPVSVPGGELGAVVDALRQTDAAMLLAIVGVLHVFEAALIRTQGTRMATPMFYEGKRGKIIGGYQLQGFWPVPLLLIVPAAGGSTAALPWTTLFDGGWALGWSVIALPFMIGFTELTVSALPQNKVRRSSVWLVGYGVAVLLLAVAVHYWSPLAFFASLLTIALHEALIAYSRWIEEKQSPFYVHSDKGLRVLAVIPNSTAAELGIAPGEIIHKVNGMPVRRRADLHQALQLNAAFSKLEVINLQGELKFVSRPLYAGDHHQLGLILAPDEQAMYYIETKEPSLIGMIGRGIAGLVRNPASVLPEADSTKDLS</sequence>
<dbReference type="InterPro" id="IPR036034">
    <property type="entry name" value="PDZ_sf"/>
</dbReference>